<keyword evidence="1" id="KW-0812">Transmembrane</keyword>
<dbReference type="RefSeq" id="WP_283408544.1">
    <property type="nucleotide sequence ID" value="NZ_FXUF01000003.1"/>
</dbReference>
<accession>A0AA46AIF9</accession>
<dbReference type="PROSITE" id="PS00409">
    <property type="entry name" value="PROKAR_NTER_METHYL"/>
    <property type="match status" value="1"/>
</dbReference>
<dbReference type="SMART" id="SM00327">
    <property type="entry name" value="VWA"/>
    <property type="match status" value="1"/>
</dbReference>
<dbReference type="EMBL" id="FXUF01000003">
    <property type="protein sequence ID" value="SMP48790.1"/>
    <property type="molecule type" value="Genomic_DNA"/>
</dbReference>
<dbReference type="InterPro" id="IPR002035">
    <property type="entry name" value="VWF_A"/>
</dbReference>
<keyword evidence="1" id="KW-1133">Transmembrane helix</keyword>
<feature type="domain" description="VWFA" evidence="2">
    <location>
        <begin position="201"/>
        <end position="455"/>
    </location>
</feature>
<sequence length="465" mass="51279">MKVRRSREIEGVTLIELIIVLGLISLVIMVTGPMINFSGNAHRKTVDEFNLQSSMRIASQTIANFTRHGTAVFPILQDKLDNEGLANGWNYFALDSGGKRLVHFVWNSTSNSHTENQLIELDANDDLYLGMSFFQDPSDTRLLQFDLHAFRQGQSSSVMKISSELNAINTARIDQVGSSSNRPVALAYRTGARPDPRMKIAVTFVVDISGSMNFDMAGNPSSGYAGYNAAVFDTNDVRIDHLKNISPGMIDRFANFEHAPVYLSLIQFNDNANNNKTGPLLNLHDQANVQSVKDQIVAITPTGGTNTGDGMRRAYHVLRNFYLANEADYNVKSYLILLMDGDPTYWSSTSGSGTNYQVNDGNINTLRGNGSTTITDSHNYVKHISETLITGSTSPFDISTSVIAFTNETDGGQVRAQQTADFCDDPGNEFRNGSYYHAFSGGKLDEVFNDIINSILDDTWHIYGP</sequence>
<dbReference type="AlphaFoldDB" id="A0AA46AIF9"/>
<dbReference type="PROSITE" id="PS50234">
    <property type="entry name" value="VWFA"/>
    <property type="match status" value="1"/>
</dbReference>
<comment type="caution">
    <text evidence="3">The sequence shown here is derived from an EMBL/GenBank/DDBJ whole genome shotgun (WGS) entry which is preliminary data.</text>
</comment>
<evidence type="ECO:0000259" key="2">
    <source>
        <dbReference type="PROSITE" id="PS50234"/>
    </source>
</evidence>
<keyword evidence="4" id="KW-1185">Reference proteome</keyword>
<keyword evidence="1" id="KW-0472">Membrane</keyword>
<dbReference type="Proteomes" id="UP001158066">
    <property type="component" value="Unassembled WGS sequence"/>
</dbReference>
<name>A0AA46AIF9_9CLOT</name>
<dbReference type="SUPFAM" id="SSF53300">
    <property type="entry name" value="vWA-like"/>
    <property type="match status" value="1"/>
</dbReference>
<feature type="transmembrane region" description="Helical" evidence="1">
    <location>
        <begin position="12"/>
        <end position="35"/>
    </location>
</feature>
<dbReference type="InterPro" id="IPR012902">
    <property type="entry name" value="N_methyl_site"/>
</dbReference>
<evidence type="ECO:0000313" key="4">
    <source>
        <dbReference type="Proteomes" id="UP001158066"/>
    </source>
</evidence>
<gene>
    <name evidence="3" type="ORF">SAMN06296020_103281</name>
</gene>
<reference evidence="3" key="1">
    <citation type="submission" date="2017-05" db="EMBL/GenBank/DDBJ databases">
        <authorList>
            <person name="Varghese N."/>
            <person name="Submissions S."/>
        </authorList>
    </citation>
    <scope>NUCLEOTIDE SEQUENCE</scope>
    <source>
        <strain evidence="3">Su22</strain>
    </source>
</reference>
<dbReference type="InterPro" id="IPR036465">
    <property type="entry name" value="vWFA_dom_sf"/>
</dbReference>
<proteinExistence type="predicted"/>
<evidence type="ECO:0000256" key="1">
    <source>
        <dbReference type="SAM" id="Phobius"/>
    </source>
</evidence>
<evidence type="ECO:0000313" key="3">
    <source>
        <dbReference type="EMBL" id="SMP48790.1"/>
    </source>
</evidence>
<dbReference type="Pfam" id="PF00092">
    <property type="entry name" value="VWA"/>
    <property type="match status" value="1"/>
</dbReference>
<dbReference type="CDD" id="cd00198">
    <property type="entry name" value="vWFA"/>
    <property type="match status" value="1"/>
</dbReference>
<protein>
    <submittedName>
        <fullName evidence="3">Type II secretory pathway, pseudopilin PulG</fullName>
    </submittedName>
</protein>
<dbReference type="Gene3D" id="3.40.50.410">
    <property type="entry name" value="von Willebrand factor, type A domain"/>
    <property type="match status" value="1"/>
</dbReference>
<organism evidence="3 4">
    <name type="scientific">Anoxynatronum buryatiense</name>
    <dbReference type="NCBI Taxonomy" id="489973"/>
    <lineage>
        <taxon>Bacteria</taxon>
        <taxon>Bacillati</taxon>
        <taxon>Bacillota</taxon>
        <taxon>Clostridia</taxon>
        <taxon>Eubacteriales</taxon>
        <taxon>Clostridiaceae</taxon>
        <taxon>Anoxynatronum</taxon>
    </lineage>
</organism>